<protein>
    <submittedName>
        <fullName evidence="2">Uncharacterized protein</fullName>
    </submittedName>
</protein>
<feature type="compositionally biased region" description="Basic and acidic residues" evidence="1">
    <location>
        <begin position="52"/>
        <end position="63"/>
    </location>
</feature>
<comment type="caution">
    <text evidence="2">The sequence shown here is derived from an EMBL/GenBank/DDBJ whole genome shotgun (WGS) entry which is preliminary data.</text>
</comment>
<evidence type="ECO:0000313" key="3">
    <source>
        <dbReference type="Proteomes" id="UP000604825"/>
    </source>
</evidence>
<sequence>MALTSVPWRRLGVFVRTVAGAIDGGDGRKDTASPPSVEGSCAAPPWPPLRATDPRCSGREKRQLSQIWPRRRRIRPPHAPMPPVKEGEEGAGSDQRGAVRWERGRVRGRERGAVLCAVAGERGSRSGRGGEGVVLGRSHSQERESRLGASLWRVE</sequence>
<organism evidence="2 3">
    <name type="scientific">Miscanthus lutarioriparius</name>
    <dbReference type="NCBI Taxonomy" id="422564"/>
    <lineage>
        <taxon>Eukaryota</taxon>
        <taxon>Viridiplantae</taxon>
        <taxon>Streptophyta</taxon>
        <taxon>Embryophyta</taxon>
        <taxon>Tracheophyta</taxon>
        <taxon>Spermatophyta</taxon>
        <taxon>Magnoliopsida</taxon>
        <taxon>Liliopsida</taxon>
        <taxon>Poales</taxon>
        <taxon>Poaceae</taxon>
        <taxon>PACMAD clade</taxon>
        <taxon>Panicoideae</taxon>
        <taxon>Andropogonodae</taxon>
        <taxon>Andropogoneae</taxon>
        <taxon>Saccharinae</taxon>
        <taxon>Miscanthus</taxon>
    </lineage>
</organism>
<keyword evidence="3" id="KW-1185">Reference proteome</keyword>
<gene>
    <name evidence="2" type="ORF">NCGR_LOCUS27197</name>
</gene>
<reference evidence="2" key="1">
    <citation type="submission" date="2020-10" db="EMBL/GenBank/DDBJ databases">
        <authorList>
            <person name="Han B."/>
            <person name="Lu T."/>
            <person name="Zhao Q."/>
            <person name="Huang X."/>
            <person name="Zhao Y."/>
        </authorList>
    </citation>
    <scope>NUCLEOTIDE SEQUENCE</scope>
</reference>
<feature type="region of interest" description="Disordered" evidence="1">
    <location>
        <begin position="21"/>
        <end position="104"/>
    </location>
</feature>
<accession>A0A811PAQ1</accession>
<dbReference type="Proteomes" id="UP000604825">
    <property type="component" value="Unassembled WGS sequence"/>
</dbReference>
<evidence type="ECO:0000313" key="2">
    <source>
        <dbReference type="EMBL" id="CAD6240678.1"/>
    </source>
</evidence>
<dbReference type="EMBL" id="CAJGYO010000006">
    <property type="protein sequence ID" value="CAD6240678.1"/>
    <property type="molecule type" value="Genomic_DNA"/>
</dbReference>
<name>A0A811PAQ1_9POAL</name>
<proteinExistence type="predicted"/>
<dbReference type="AlphaFoldDB" id="A0A811PAQ1"/>
<feature type="region of interest" description="Disordered" evidence="1">
    <location>
        <begin position="121"/>
        <end position="155"/>
    </location>
</feature>
<evidence type="ECO:0000256" key="1">
    <source>
        <dbReference type="SAM" id="MobiDB-lite"/>
    </source>
</evidence>